<sequence length="236" mass="25409">MGRFLAGGNHGENYGEATMVEAFMRSLSMILVSEIGDETFIIAAILAMRNKKRVVFSGALAALAIMTVISAALGYVVPNLISKQTTHNAATVLYTFFGLRLLYIGSRSKSNEIHEEIAEVNDKLDKATDPPWMAKTPMLRKLRALLNPVFLEAFLLTFLAEWGDRSQIATITLATHKNPIGVTLGGILGHSICTGGAVIGGNMLAVKISQKTVAFVGGAVFILFALHNIVFGVDKE</sequence>
<proteinExistence type="inferred from homology"/>
<evidence type="ECO:0000256" key="3">
    <source>
        <dbReference type="ARBA" id="ARBA00022692"/>
    </source>
</evidence>
<evidence type="ECO:0000256" key="2">
    <source>
        <dbReference type="ARBA" id="ARBA00009190"/>
    </source>
</evidence>
<keyword evidence="3 6" id="KW-0812">Transmembrane</keyword>
<dbReference type="PANTHER" id="PTHR12608">
    <property type="entry name" value="TRANSMEMBRANE PROTEIN HTP-1 RELATED"/>
    <property type="match status" value="1"/>
</dbReference>
<comment type="subcellular location">
    <subcellularLocation>
        <location evidence="1 6">Membrane</location>
        <topology evidence="1 6">Multi-pass membrane protein</topology>
    </subcellularLocation>
</comment>
<evidence type="ECO:0000313" key="7">
    <source>
        <dbReference type="EMBL" id="WZN60566.1"/>
    </source>
</evidence>
<dbReference type="Pfam" id="PF01169">
    <property type="entry name" value="GDT1"/>
    <property type="match status" value="2"/>
</dbReference>
<keyword evidence="4 6" id="KW-1133">Transmembrane helix</keyword>
<evidence type="ECO:0000256" key="1">
    <source>
        <dbReference type="ARBA" id="ARBA00004141"/>
    </source>
</evidence>
<dbReference type="GO" id="GO:0005794">
    <property type="term" value="C:Golgi apparatus"/>
    <property type="evidence" value="ECO:0007669"/>
    <property type="project" value="TreeGrafter"/>
</dbReference>
<reference evidence="7 8" key="1">
    <citation type="submission" date="2024-03" db="EMBL/GenBank/DDBJ databases">
        <title>Complete genome sequence of the green alga Chloropicon roscoffensis RCC1871.</title>
        <authorList>
            <person name="Lemieux C."/>
            <person name="Pombert J.-F."/>
            <person name="Otis C."/>
            <person name="Turmel M."/>
        </authorList>
    </citation>
    <scope>NUCLEOTIDE SEQUENCE [LARGE SCALE GENOMIC DNA]</scope>
    <source>
        <strain evidence="7 8">RCC1871</strain>
    </source>
</reference>
<dbReference type="EMBL" id="CP151503">
    <property type="protein sequence ID" value="WZN60566.1"/>
    <property type="molecule type" value="Genomic_DNA"/>
</dbReference>
<feature type="transmembrane region" description="Helical" evidence="6">
    <location>
        <begin position="180"/>
        <end position="201"/>
    </location>
</feature>
<evidence type="ECO:0000256" key="4">
    <source>
        <dbReference type="ARBA" id="ARBA00022989"/>
    </source>
</evidence>
<organism evidence="7 8">
    <name type="scientific">Chloropicon roscoffensis</name>
    <dbReference type="NCBI Taxonomy" id="1461544"/>
    <lineage>
        <taxon>Eukaryota</taxon>
        <taxon>Viridiplantae</taxon>
        <taxon>Chlorophyta</taxon>
        <taxon>Chloropicophyceae</taxon>
        <taxon>Chloropicales</taxon>
        <taxon>Chloropicaceae</taxon>
        <taxon>Chloropicon</taxon>
    </lineage>
</organism>
<dbReference type="Proteomes" id="UP001472866">
    <property type="component" value="Chromosome 03"/>
</dbReference>
<dbReference type="GO" id="GO:0016020">
    <property type="term" value="C:membrane"/>
    <property type="evidence" value="ECO:0007669"/>
    <property type="project" value="UniProtKB-SubCell"/>
</dbReference>
<evidence type="ECO:0000313" key="8">
    <source>
        <dbReference type="Proteomes" id="UP001472866"/>
    </source>
</evidence>
<feature type="transmembrane region" description="Helical" evidence="6">
    <location>
        <begin position="142"/>
        <end position="160"/>
    </location>
</feature>
<dbReference type="GO" id="GO:0015085">
    <property type="term" value="F:calcium ion transmembrane transporter activity"/>
    <property type="evidence" value="ECO:0007669"/>
    <property type="project" value="TreeGrafter"/>
</dbReference>
<feature type="transmembrane region" description="Helical" evidence="6">
    <location>
        <begin position="54"/>
        <end position="77"/>
    </location>
</feature>
<dbReference type="InterPro" id="IPR001727">
    <property type="entry name" value="GDT1-like"/>
</dbReference>
<dbReference type="GO" id="GO:0032472">
    <property type="term" value="P:Golgi calcium ion transport"/>
    <property type="evidence" value="ECO:0007669"/>
    <property type="project" value="TreeGrafter"/>
</dbReference>
<dbReference type="GO" id="GO:0032468">
    <property type="term" value="P:Golgi calcium ion homeostasis"/>
    <property type="evidence" value="ECO:0007669"/>
    <property type="project" value="TreeGrafter"/>
</dbReference>
<dbReference type="AlphaFoldDB" id="A0AAX4P3D7"/>
<name>A0AAX4P3D7_9CHLO</name>
<evidence type="ECO:0000256" key="5">
    <source>
        <dbReference type="ARBA" id="ARBA00023136"/>
    </source>
</evidence>
<dbReference type="PANTHER" id="PTHR12608:SF9">
    <property type="entry name" value="GDT1-LIKE PROTEIN 3"/>
    <property type="match status" value="1"/>
</dbReference>
<protein>
    <recommendedName>
        <fullName evidence="6">GDT1 family protein</fullName>
    </recommendedName>
</protein>
<feature type="transmembrane region" description="Helical" evidence="6">
    <location>
        <begin position="89"/>
        <end position="105"/>
    </location>
</feature>
<comment type="similarity">
    <text evidence="2 6">Belongs to the GDT1 family.</text>
</comment>
<gene>
    <name evidence="7" type="ORF">HKI87_03g21000</name>
</gene>
<accession>A0AAX4P3D7</accession>
<feature type="transmembrane region" description="Helical" evidence="6">
    <location>
        <begin position="213"/>
        <end position="233"/>
    </location>
</feature>
<dbReference type="GO" id="GO:0005384">
    <property type="term" value="F:manganese ion transmembrane transporter activity"/>
    <property type="evidence" value="ECO:0007669"/>
    <property type="project" value="TreeGrafter"/>
</dbReference>
<evidence type="ECO:0000256" key="6">
    <source>
        <dbReference type="RuleBase" id="RU365102"/>
    </source>
</evidence>
<keyword evidence="5 6" id="KW-0472">Membrane</keyword>
<keyword evidence="8" id="KW-1185">Reference proteome</keyword>